<keyword evidence="3" id="KW-1185">Reference proteome</keyword>
<reference evidence="2 3" key="1">
    <citation type="submission" date="2017-11" db="EMBL/GenBank/DDBJ databases">
        <title>Genome sequence of Entomoplasma lucivorax PIPN-2 (ATCC 49196).</title>
        <authorList>
            <person name="Lo W.-S."/>
            <person name="Gasparich G.E."/>
            <person name="Kuo C.-H."/>
        </authorList>
    </citation>
    <scope>NUCLEOTIDE SEQUENCE [LARGE SCALE GENOMIC DNA]</scope>
    <source>
        <strain evidence="2 3">PIPN-2</strain>
    </source>
</reference>
<evidence type="ECO:0000313" key="3">
    <source>
        <dbReference type="Proteomes" id="UP000237865"/>
    </source>
</evidence>
<evidence type="ECO:0000256" key="1">
    <source>
        <dbReference type="SAM" id="Phobius"/>
    </source>
</evidence>
<protein>
    <submittedName>
        <fullName evidence="2">Uncharacterized protein</fullName>
    </submittedName>
</protein>
<evidence type="ECO:0000313" key="2">
    <source>
        <dbReference type="EMBL" id="PPE05807.1"/>
    </source>
</evidence>
<organism evidence="2 3">
    <name type="scientific">Williamsoniiplasma lucivorax</name>
    <dbReference type="NCBI Taxonomy" id="209274"/>
    <lineage>
        <taxon>Bacteria</taxon>
        <taxon>Bacillati</taxon>
        <taxon>Mycoplasmatota</taxon>
        <taxon>Mollicutes</taxon>
        <taxon>Entomoplasmatales</taxon>
        <taxon>Williamsoniiplasma</taxon>
    </lineage>
</organism>
<feature type="transmembrane region" description="Helical" evidence="1">
    <location>
        <begin position="12"/>
        <end position="33"/>
    </location>
</feature>
<accession>A0A2S5RET8</accession>
<comment type="caution">
    <text evidence="2">The sequence shown here is derived from an EMBL/GenBank/DDBJ whole genome shotgun (WGS) entry which is preliminary data.</text>
</comment>
<keyword evidence="1" id="KW-0812">Transmembrane</keyword>
<sequence>MLAIMNQNQIIGLSLLVIGILITLIFIGLFFWIKKQTERMSNFRINNQESKSVWEFTKKNFPLVLIVFGIMLVVAGISMLAK</sequence>
<proteinExistence type="predicted"/>
<feature type="transmembrane region" description="Helical" evidence="1">
    <location>
        <begin position="61"/>
        <end position="81"/>
    </location>
</feature>
<keyword evidence="1" id="KW-1133">Transmembrane helix</keyword>
<dbReference type="EMBL" id="PHNE01000001">
    <property type="protein sequence ID" value="PPE05807.1"/>
    <property type="molecule type" value="Genomic_DNA"/>
</dbReference>
<dbReference type="Proteomes" id="UP000237865">
    <property type="component" value="Unassembled WGS sequence"/>
</dbReference>
<keyword evidence="1" id="KW-0472">Membrane</keyword>
<dbReference type="RefSeq" id="WP_051437362.1">
    <property type="nucleotide sequence ID" value="NZ_PHNE01000001.1"/>
</dbReference>
<name>A0A2S5RET8_9MOLU</name>
<dbReference type="AlphaFoldDB" id="A0A2S5RET8"/>
<gene>
    <name evidence="2" type="ORF">ELUCI_v1c00950</name>
</gene>